<evidence type="ECO:0000313" key="3">
    <source>
        <dbReference type="Proteomes" id="UP001595868"/>
    </source>
</evidence>
<dbReference type="RefSeq" id="WP_377547259.1">
    <property type="nucleotide sequence ID" value="NZ_JBHSBN010000011.1"/>
</dbReference>
<feature type="region of interest" description="Disordered" evidence="1">
    <location>
        <begin position="1"/>
        <end position="25"/>
    </location>
</feature>
<accession>A0ABV8KPF9</accession>
<dbReference type="Proteomes" id="UP001595868">
    <property type="component" value="Unassembled WGS sequence"/>
</dbReference>
<proteinExistence type="predicted"/>
<name>A0ABV8KPF9_9ACTN</name>
<evidence type="ECO:0000256" key="1">
    <source>
        <dbReference type="SAM" id="MobiDB-lite"/>
    </source>
</evidence>
<protein>
    <submittedName>
        <fullName evidence="2">Uncharacterized protein</fullName>
    </submittedName>
</protein>
<dbReference type="EMBL" id="JBHSBN010000011">
    <property type="protein sequence ID" value="MFC4107827.1"/>
    <property type="molecule type" value="Genomic_DNA"/>
</dbReference>
<reference evidence="3" key="1">
    <citation type="journal article" date="2019" name="Int. J. Syst. Evol. Microbiol.">
        <title>The Global Catalogue of Microorganisms (GCM) 10K type strain sequencing project: providing services to taxonomists for standard genome sequencing and annotation.</title>
        <authorList>
            <consortium name="The Broad Institute Genomics Platform"/>
            <consortium name="The Broad Institute Genome Sequencing Center for Infectious Disease"/>
            <person name="Wu L."/>
            <person name="Ma J."/>
        </authorList>
    </citation>
    <scope>NUCLEOTIDE SEQUENCE [LARGE SCALE GENOMIC DNA]</scope>
    <source>
        <strain evidence="3">2902at01</strain>
    </source>
</reference>
<organism evidence="2 3">
    <name type="scientific">Micromonospora zhanjiangensis</name>
    <dbReference type="NCBI Taxonomy" id="1522057"/>
    <lineage>
        <taxon>Bacteria</taxon>
        <taxon>Bacillati</taxon>
        <taxon>Actinomycetota</taxon>
        <taxon>Actinomycetes</taxon>
        <taxon>Micromonosporales</taxon>
        <taxon>Micromonosporaceae</taxon>
        <taxon>Micromonospora</taxon>
    </lineage>
</organism>
<comment type="caution">
    <text evidence="2">The sequence shown here is derived from an EMBL/GenBank/DDBJ whole genome shotgun (WGS) entry which is preliminary data.</text>
</comment>
<gene>
    <name evidence="2" type="ORF">ACFOX0_18085</name>
</gene>
<keyword evidence="3" id="KW-1185">Reference proteome</keyword>
<evidence type="ECO:0000313" key="2">
    <source>
        <dbReference type="EMBL" id="MFC4107827.1"/>
    </source>
</evidence>
<sequence>MTEHPAATESASLVPDLREPAPLAAHQPRRPMWVCRVDAQPWPCASARLHLKATHERDPVGLSIRMAGDLHEAMRDLYRLNPGDAPSPRAMFDRFLAWPPFKKPVIPAQ</sequence>